<dbReference type="InterPro" id="IPR048871">
    <property type="entry name" value="PH_7_bact"/>
</dbReference>
<dbReference type="STRING" id="1776384.GCA_900086585_00772"/>
<comment type="caution">
    <text evidence="4">The sequence shown here is derived from an EMBL/GenBank/DDBJ whole genome shotgun (WGS) entry which is preliminary data.</text>
</comment>
<dbReference type="Pfam" id="PF20794">
    <property type="entry name" value="bPH_7"/>
    <property type="match status" value="1"/>
</dbReference>
<organism evidence="4 5">
    <name type="scientific">Emergencia timonensis</name>
    <dbReference type="NCBI Taxonomy" id="1776384"/>
    <lineage>
        <taxon>Bacteria</taxon>
        <taxon>Bacillati</taxon>
        <taxon>Bacillota</taxon>
        <taxon>Clostridia</taxon>
        <taxon>Peptostreptococcales</taxon>
        <taxon>Anaerovoracaceae</taxon>
        <taxon>Emergencia</taxon>
    </lineage>
</organism>
<keyword evidence="2" id="KW-0472">Membrane</keyword>
<feature type="compositionally biased region" description="Basic residues" evidence="1">
    <location>
        <begin position="156"/>
        <end position="168"/>
    </location>
</feature>
<keyword evidence="5" id="KW-1185">Reference proteome</keyword>
<feature type="compositionally biased region" description="Basic and acidic residues" evidence="1">
    <location>
        <begin position="143"/>
        <end position="154"/>
    </location>
</feature>
<accession>A0A415E106</accession>
<feature type="transmembrane region" description="Helical" evidence="2">
    <location>
        <begin position="34"/>
        <end position="50"/>
    </location>
</feature>
<dbReference type="OrthoDB" id="2084269at2"/>
<protein>
    <recommendedName>
        <fullName evidence="3">Bacterial PH domain-containing protein</fullName>
    </recommendedName>
</protein>
<evidence type="ECO:0000256" key="2">
    <source>
        <dbReference type="SAM" id="Phobius"/>
    </source>
</evidence>
<evidence type="ECO:0000313" key="4">
    <source>
        <dbReference type="EMBL" id="RHJ87300.1"/>
    </source>
</evidence>
<keyword evidence="2" id="KW-0812">Transmembrane</keyword>
<evidence type="ECO:0000313" key="5">
    <source>
        <dbReference type="Proteomes" id="UP000284841"/>
    </source>
</evidence>
<dbReference type="AlphaFoldDB" id="A0A415E106"/>
<dbReference type="Proteomes" id="UP000284841">
    <property type="component" value="Unassembled WGS sequence"/>
</dbReference>
<sequence>MIYKGILQSRSLYKRILILTACVVLLYLEFVRGQYLYIVLTVLLILAVFHRKEHIVSKEGVDIKYSLFGMTTTNRWTWDQITAVQPDYIKERPNARVLFEKDAVLRSFLFTPEDCQDVLKLAAKMNPEAFVDDYTAEEQEQMAEEKRKKQEQLRAQRVKAKKVKRKGK</sequence>
<name>A0A415E106_9FIRM</name>
<feature type="domain" description="Bacterial PH" evidence="3">
    <location>
        <begin position="2"/>
        <end position="133"/>
    </location>
</feature>
<evidence type="ECO:0000259" key="3">
    <source>
        <dbReference type="Pfam" id="PF20794"/>
    </source>
</evidence>
<feature type="region of interest" description="Disordered" evidence="1">
    <location>
        <begin position="141"/>
        <end position="168"/>
    </location>
</feature>
<evidence type="ECO:0000256" key="1">
    <source>
        <dbReference type="SAM" id="MobiDB-lite"/>
    </source>
</evidence>
<dbReference type="EMBL" id="QRMS01000003">
    <property type="protein sequence ID" value="RHJ87300.1"/>
    <property type="molecule type" value="Genomic_DNA"/>
</dbReference>
<proteinExistence type="predicted"/>
<reference evidence="4 5" key="1">
    <citation type="submission" date="2018-08" db="EMBL/GenBank/DDBJ databases">
        <title>A genome reference for cultivated species of the human gut microbiota.</title>
        <authorList>
            <person name="Zou Y."/>
            <person name="Xue W."/>
            <person name="Luo G."/>
        </authorList>
    </citation>
    <scope>NUCLEOTIDE SEQUENCE [LARGE SCALE GENOMIC DNA]</scope>
    <source>
        <strain evidence="4 5">AM07-24</strain>
    </source>
</reference>
<keyword evidence="2" id="KW-1133">Transmembrane helix</keyword>
<feature type="transmembrane region" description="Helical" evidence="2">
    <location>
        <begin position="12"/>
        <end position="28"/>
    </location>
</feature>
<dbReference type="RefSeq" id="WP_118335818.1">
    <property type="nucleotide sequence ID" value="NZ_AP025567.1"/>
</dbReference>
<gene>
    <name evidence="4" type="ORF">DW099_11410</name>
</gene>